<proteinExistence type="predicted"/>
<dbReference type="EMBL" id="CVQI01034783">
    <property type="protein sequence ID" value="CRK45402.1"/>
    <property type="molecule type" value="Genomic_DNA"/>
</dbReference>
<accession>A0A0G4NFZ9</accession>
<evidence type="ECO:0000256" key="1">
    <source>
        <dbReference type="SAM" id="MobiDB-lite"/>
    </source>
</evidence>
<protein>
    <submittedName>
        <fullName evidence="2">Uncharacterized protein</fullName>
    </submittedName>
</protein>
<evidence type="ECO:0000313" key="3">
    <source>
        <dbReference type="Proteomes" id="UP000045706"/>
    </source>
</evidence>
<feature type="compositionally biased region" description="Pro residues" evidence="1">
    <location>
        <begin position="1"/>
        <end position="10"/>
    </location>
</feature>
<feature type="compositionally biased region" description="Basic residues" evidence="1">
    <location>
        <begin position="15"/>
        <end position="40"/>
    </location>
</feature>
<dbReference type="AlphaFoldDB" id="A0A0G4NFZ9"/>
<evidence type="ECO:0000313" key="2">
    <source>
        <dbReference type="EMBL" id="CRK45402.1"/>
    </source>
</evidence>
<feature type="non-terminal residue" evidence="2">
    <location>
        <position position="1"/>
    </location>
</feature>
<name>A0A0G4NFZ9_VERLO</name>
<sequence length="40" mass="4682">RSHDAAPPPSGQQRGHIHSRQRRRRLGLYHDRARQRRGSA</sequence>
<feature type="region of interest" description="Disordered" evidence="1">
    <location>
        <begin position="1"/>
        <end position="40"/>
    </location>
</feature>
<organism evidence="2 3">
    <name type="scientific">Verticillium longisporum</name>
    <name type="common">Verticillium dahliae var. longisporum</name>
    <dbReference type="NCBI Taxonomy" id="100787"/>
    <lineage>
        <taxon>Eukaryota</taxon>
        <taxon>Fungi</taxon>
        <taxon>Dikarya</taxon>
        <taxon>Ascomycota</taxon>
        <taxon>Pezizomycotina</taxon>
        <taxon>Sordariomycetes</taxon>
        <taxon>Hypocreomycetidae</taxon>
        <taxon>Glomerellales</taxon>
        <taxon>Plectosphaerellaceae</taxon>
        <taxon>Verticillium</taxon>
    </lineage>
</organism>
<gene>
    <name evidence="2" type="ORF">BN1723_019723</name>
</gene>
<reference evidence="3" key="1">
    <citation type="submission" date="2015-05" db="EMBL/GenBank/DDBJ databases">
        <authorList>
            <person name="Fogelqvist Johan"/>
        </authorList>
    </citation>
    <scope>NUCLEOTIDE SEQUENCE [LARGE SCALE GENOMIC DNA]</scope>
</reference>
<dbReference type="Proteomes" id="UP000045706">
    <property type="component" value="Unassembled WGS sequence"/>
</dbReference>